<protein>
    <submittedName>
        <fullName evidence="10">TIGR04211 family SH3 domain-containing protein</fullName>
    </submittedName>
</protein>
<dbReference type="Gene3D" id="2.30.30.40">
    <property type="entry name" value="SH3 Domains"/>
    <property type="match status" value="1"/>
</dbReference>
<dbReference type="SMART" id="SM00287">
    <property type="entry name" value="SH3b"/>
    <property type="match status" value="1"/>
</dbReference>
<keyword evidence="6" id="KW-0175">Coiled coil</keyword>
<evidence type="ECO:0000256" key="4">
    <source>
        <dbReference type="ARBA" id="ARBA00022989"/>
    </source>
</evidence>
<gene>
    <name evidence="10" type="ORF">AB4875_09605</name>
</gene>
<feature type="chain" id="PRO_5046593584" evidence="8">
    <location>
        <begin position="23"/>
        <end position="223"/>
    </location>
</feature>
<evidence type="ECO:0000256" key="6">
    <source>
        <dbReference type="SAM" id="Coils"/>
    </source>
</evidence>
<dbReference type="NCBIfam" id="TIGR04211">
    <property type="entry name" value="SH3_and_anchor"/>
    <property type="match status" value="1"/>
</dbReference>
<evidence type="ECO:0000259" key="9">
    <source>
        <dbReference type="PROSITE" id="PS51781"/>
    </source>
</evidence>
<keyword evidence="11" id="KW-1185">Reference proteome</keyword>
<feature type="domain" description="SH3b" evidence="9">
    <location>
        <begin position="22"/>
        <end position="89"/>
    </location>
</feature>
<reference evidence="10 11" key="1">
    <citation type="journal article" date="2011" name="Int. J. Syst. Evol. Microbiol.">
        <title>Zhongshania antarctica gen. nov., sp. nov. and Zhongshania guokunii sp. nov., gammaproteobacteria respectively isolated from coastal attached (fast) ice and surface seawater of the Antarctic.</title>
        <authorList>
            <person name="Li H.J."/>
            <person name="Zhang X.Y."/>
            <person name="Chen C.X."/>
            <person name="Zhang Y.J."/>
            <person name="Gao Z.M."/>
            <person name="Yu Y."/>
            <person name="Chen X.L."/>
            <person name="Chen B."/>
            <person name="Zhang Y.Z."/>
        </authorList>
    </citation>
    <scope>NUCLEOTIDE SEQUENCE [LARGE SCALE GENOMIC DNA]</scope>
    <source>
        <strain evidence="10 11">R06B22</strain>
    </source>
</reference>
<dbReference type="Proteomes" id="UP001557484">
    <property type="component" value="Unassembled WGS sequence"/>
</dbReference>
<evidence type="ECO:0000313" key="11">
    <source>
        <dbReference type="Proteomes" id="UP001557484"/>
    </source>
</evidence>
<evidence type="ECO:0000256" key="5">
    <source>
        <dbReference type="ARBA" id="ARBA00023136"/>
    </source>
</evidence>
<dbReference type="EMBL" id="JBFRYB010000001">
    <property type="protein sequence ID" value="MEX1665746.1"/>
    <property type="molecule type" value="Genomic_DNA"/>
</dbReference>
<name>A0ABV3TVU6_9GAMM</name>
<feature type="transmembrane region" description="Helical" evidence="7">
    <location>
        <begin position="193"/>
        <end position="211"/>
    </location>
</feature>
<feature type="coiled-coil region" evidence="6">
    <location>
        <begin position="95"/>
        <end position="188"/>
    </location>
</feature>
<dbReference type="InterPro" id="IPR016476">
    <property type="entry name" value="SH3_dom_pro"/>
</dbReference>
<evidence type="ECO:0000256" key="1">
    <source>
        <dbReference type="ARBA" id="ARBA00004167"/>
    </source>
</evidence>
<keyword evidence="3 8" id="KW-0732">Signal</keyword>
<dbReference type="Pfam" id="PF08239">
    <property type="entry name" value="SH3_3"/>
    <property type="match status" value="1"/>
</dbReference>
<comment type="caution">
    <text evidence="10">The sequence shown here is derived from an EMBL/GenBank/DDBJ whole genome shotgun (WGS) entry which is preliminary data.</text>
</comment>
<dbReference type="SUPFAM" id="SSF50044">
    <property type="entry name" value="SH3-domain"/>
    <property type="match status" value="1"/>
</dbReference>
<keyword evidence="5 7" id="KW-0472">Membrane</keyword>
<keyword evidence="4 7" id="KW-1133">Transmembrane helix</keyword>
<sequence length="223" mass="25000">MKKSIIFGLSAILLSLASASIAETRYISDKIYVPLRVGDGSKYRIIHRGLPSGEKLELISSNEDSGYSKVRTDKGVEGWLPSHYLKSSPAARSQLEASNKQISELTTANKDLREQLQNTTQNSQETNSVVEELQLENTSLADELENIKRISANSIKLDDDNRRLLESNQMLSSEVDVLKTDNARLRENKDNEFFLNGAFAVLIGVMVALIVPRMMPKRRSDWT</sequence>
<keyword evidence="2 7" id="KW-0812">Transmembrane</keyword>
<dbReference type="InterPro" id="IPR036028">
    <property type="entry name" value="SH3-like_dom_sf"/>
</dbReference>
<dbReference type="RefSeq" id="WP_368375844.1">
    <property type="nucleotide sequence ID" value="NZ_JBFRYB010000001.1"/>
</dbReference>
<evidence type="ECO:0000256" key="8">
    <source>
        <dbReference type="SAM" id="SignalP"/>
    </source>
</evidence>
<evidence type="ECO:0000313" key="10">
    <source>
        <dbReference type="EMBL" id="MEX1665746.1"/>
    </source>
</evidence>
<dbReference type="PROSITE" id="PS51781">
    <property type="entry name" value="SH3B"/>
    <property type="match status" value="1"/>
</dbReference>
<comment type="subcellular location">
    <subcellularLocation>
        <location evidence="1">Membrane</location>
        <topology evidence="1">Single-pass membrane protein</topology>
    </subcellularLocation>
</comment>
<evidence type="ECO:0000256" key="3">
    <source>
        <dbReference type="ARBA" id="ARBA00022729"/>
    </source>
</evidence>
<dbReference type="InterPro" id="IPR003646">
    <property type="entry name" value="SH3-like_bac-type"/>
</dbReference>
<evidence type="ECO:0000256" key="2">
    <source>
        <dbReference type="ARBA" id="ARBA00022692"/>
    </source>
</evidence>
<proteinExistence type="predicted"/>
<accession>A0ABV3TVU6</accession>
<evidence type="ECO:0000256" key="7">
    <source>
        <dbReference type="SAM" id="Phobius"/>
    </source>
</evidence>
<organism evidence="10 11">
    <name type="scientific">Zhongshania arctica</name>
    <dbReference type="NCBI Taxonomy" id="3238302"/>
    <lineage>
        <taxon>Bacteria</taxon>
        <taxon>Pseudomonadati</taxon>
        <taxon>Pseudomonadota</taxon>
        <taxon>Gammaproteobacteria</taxon>
        <taxon>Cellvibrionales</taxon>
        <taxon>Spongiibacteraceae</taxon>
        <taxon>Zhongshania</taxon>
    </lineage>
</organism>
<feature type="signal peptide" evidence="8">
    <location>
        <begin position="1"/>
        <end position="22"/>
    </location>
</feature>